<dbReference type="OrthoDB" id="6359816at2759"/>
<dbReference type="InterPro" id="IPR011333">
    <property type="entry name" value="SKP1/BTB/POZ_sf"/>
</dbReference>
<protein>
    <recommendedName>
        <fullName evidence="4">BTB domain-containing protein</fullName>
    </recommendedName>
</protein>
<evidence type="ECO:0000256" key="1">
    <source>
        <dbReference type="SAM" id="Phobius"/>
    </source>
</evidence>
<organism evidence="2 3">
    <name type="scientific">Grifola frondosa</name>
    <name type="common">Maitake</name>
    <name type="synonym">Polyporus frondosus</name>
    <dbReference type="NCBI Taxonomy" id="5627"/>
    <lineage>
        <taxon>Eukaryota</taxon>
        <taxon>Fungi</taxon>
        <taxon>Dikarya</taxon>
        <taxon>Basidiomycota</taxon>
        <taxon>Agaricomycotina</taxon>
        <taxon>Agaricomycetes</taxon>
        <taxon>Polyporales</taxon>
        <taxon>Grifolaceae</taxon>
        <taxon>Grifola</taxon>
    </lineage>
</organism>
<accession>A0A1C7M3S1</accession>
<feature type="transmembrane region" description="Helical" evidence="1">
    <location>
        <begin position="20"/>
        <end position="37"/>
    </location>
</feature>
<proteinExistence type="predicted"/>
<dbReference type="Proteomes" id="UP000092993">
    <property type="component" value="Unassembled WGS sequence"/>
</dbReference>
<dbReference type="STRING" id="5627.A0A1C7M3S1"/>
<gene>
    <name evidence="2" type="ORF">A0H81_08953</name>
</gene>
<reference evidence="2 3" key="1">
    <citation type="submission" date="2016-03" db="EMBL/GenBank/DDBJ databases">
        <title>Whole genome sequencing of Grifola frondosa 9006-11.</title>
        <authorList>
            <person name="Min B."/>
            <person name="Park H."/>
            <person name="Kim J.-G."/>
            <person name="Cho H."/>
            <person name="Oh Y.-L."/>
            <person name="Kong W.-S."/>
            <person name="Choi I.-G."/>
        </authorList>
    </citation>
    <scope>NUCLEOTIDE SEQUENCE [LARGE SCALE GENOMIC DNA]</scope>
    <source>
        <strain evidence="2 3">9006-11</strain>
    </source>
</reference>
<keyword evidence="3" id="KW-1185">Reference proteome</keyword>
<dbReference type="EMBL" id="LUGG01000011">
    <property type="protein sequence ID" value="OBZ71551.1"/>
    <property type="molecule type" value="Genomic_DNA"/>
</dbReference>
<dbReference type="Gene3D" id="3.30.710.10">
    <property type="entry name" value="Potassium Channel Kv1.1, Chain A"/>
    <property type="match status" value="1"/>
</dbReference>
<dbReference type="OMA" id="EFADERI"/>
<dbReference type="AlphaFoldDB" id="A0A1C7M3S1"/>
<sequence>MASKLTKSSSDNTLIALQDVLAASVLSGGFSDVIFYIPSRRSASGKTVKTGVLFANSEVLKAASVYFFSLLDGGFSESRGIGRNDKSSQAHPALLDMYDYDDDSDLEDDEVIEKECSIDVKEVSGLFEFADERILTCSRLLYHEAITLQMPKIKKTEYFFAPLTSQGARETLGKVSASRSPYKCSPKSMYRLADKLDLPTLKQKAAMDIQSKLRADNILQELFSKFTSRYPDILEAETTFFCNNYLTPQTMPAIEQKLDEIVENHGSML</sequence>
<evidence type="ECO:0008006" key="4">
    <source>
        <dbReference type="Google" id="ProtNLM"/>
    </source>
</evidence>
<evidence type="ECO:0000313" key="3">
    <source>
        <dbReference type="Proteomes" id="UP000092993"/>
    </source>
</evidence>
<name>A0A1C7M3S1_GRIFR</name>
<feature type="non-terminal residue" evidence="2">
    <location>
        <position position="269"/>
    </location>
</feature>
<keyword evidence="1" id="KW-0812">Transmembrane</keyword>
<keyword evidence="1" id="KW-0472">Membrane</keyword>
<evidence type="ECO:0000313" key="2">
    <source>
        <dbReference type="EMBL" id="OBZ71551.1"/>
    </source>
</evidence>
<comment type="caution">
    <text evidence="2">The sequence shown here is derived from an EMBL/GenBank/DDBJ whole genome shotgun (WGS) entry which is preliminary data.</text>
</comment>
<keyword evidence="1" id="KW-1133">Transmembrane helix</keyword>